<dbReference type="Pfam" id="PF00119">
    <property type="entry name" value="ATP-synt_A"/>
    <property type="match status" value="1"/>
</dbReference>
<proteinExistence type="inferred from homology"/>
<keyword evidence="14" id="KW-1185">Reference proteome</keyword>
<keyword evidence="3 11" id="KW-0813">Transport</keyword>
<dbReference type="NCBIfam" id="TIGR01131">
    <property type="entry name" value="ATP_synt_6_or_A"/>
    <property type="match status" value="1"/>
</dbReference>
<keyword evidence="6 11" id="KW-0375">Hydrogen ion transport</keyword>
<evidence type="ECO:0000256" key="2">
    <source>
        <dbReference type="ARBA" id="ARBA00006810"/>
    </source>
</evidence>
<dbReference type="PANTHER" id="PTHR11410:SF0">
    <property type="entry name" value="ATP SYNTHASE SUBUNIT A"/>
    <property type="match status" value="1"/>
</dbReference>
<dbReference type="RefSeq" id="WP_344836025.1">
    <property type="nucleotide sequence ID" value="NZ_BAAAUV010000024.1"/>
</dbReference>
<evidence type="ECO:0000313" key="14">
    <source>
        <dbReference type="Proteomes" id="UP001501237"/>
    </source>
</evidence>
<dbReference type="Proteomes" id="UP001501237">
    <property type="component" value="Unassembled WGS sequence"/>
</dbReference>
<dbReference type="Gene3D" id="1.20.120.220">
    <property type="entry name" value="ATP synthase, F0 complex, subunit A"/>
    <property type="match status" value="1"/>
</dbReference>
<organism evidence="13 14">
    <name type="scientific">Actinocorallia longicatena</name>
    <dbReference type="NCBI Taxonomy" id="111803"/>
    <lineage>
        <taxon>Bacteria</taxon>
        <taxon>Bacillati</taxon>
        <taxon>Actinomycetota</taxon>
        <taxon>Actinomycetes</taxon>
        <taxon>Streptosporangiales</taxon>
        <taxon>Thermomonosporaceae</taxon>
        <taxon>Actinocorallia</taxon>
    </lineage>
</organism>
<protein>
    <recommendedName>
        <fullName evidence="11 12">ATP synthase subunit a</fullName>
    </recommendedName>
    <alternativeName>
        <fullName evidence="11">ATP synthase F0 sector subunit a</fullName>
    </alternativeName>
    <alternativeName>
        <fullName evidence="11">F-ATPase subunit 6</fullName>
    </alternativeName>
</protein>
<comment type="subcellular location">
    <subcellularLocation>
        <location evidence="11 12">Cell membrane</location>
        <topology evidence="11 12">Multi-pass membrane protein</topology>
    </subcellularLocation>
    <subcellularLocation>
        <location evidence="1">Membrane</location>
        <topology evidence="1">Multi-pass membrane protein</topology>
    </subcellularLocation>
</comment>
<gene>
    <name evidence="11 13" type="primary">atpB</name>
    <name evidence="13" type="ORF">GCM10010468_65560</name>
</gene>
<dbReference type="PRINTS" id="PR00123">
    <property type="entry name" value="ATPASEA"/>
</dbReference>
<sequence length="272" mass="30067">MIADVVLASGDSCHFESSAHCGFPAPGPEIFVFDTWFSIGPFEVTKPAFLAVVACAVICAFFWAAFSKAKLVPNRIQSVGELGYLFVRDQIARPMVGAKGDKFVPYFLAMFVFIWLLNFMAFIPLAQFPVTSRIAFPALFALVAWVIYMYLTFKNNGLVGGFRNLAVPSGLPWWVYIILTPIELLSNIIIRPFTLTIRLFANMFAGHLLIAVFSVAAWYLVSPTVVGMASSAASFTMAIVMTAFELLIQFLQAFIFTMLVAGYIGQAYEEAH</sequence>
<dbReference type="InterPro" id="IPR023011">
    <property type="entry name" value="ATP_synth_F0_asu_AS"/>
</dbReference>
<feature type="transmembrane region" description="Helical" evidence="11">
    <location>
        <begin position="103"/>
        <end position="122"/>
    </location>
</feature>
<feature type="transmembrane region" description="Helical" evidence="11">
    <location>
        <begin position="233"/>
        <end position="264"/>
    </location>
</feature>
<dbReference type="InterPro" id="IPR045083">
    <property type="entry name" value="ATP_synth_F0_asu_bact/mt"/>
</dbReference>
<keyword evidence="8 11" id="KW-0406">Ion transport</keyword>
<evidence type="ECO:0000256" key="9">
    <source>
        <dbReference type="ARBA" id="ARBA00023136"/>
    </source>
</evidence>
<dbReference type="PROSITE" id="PS00449">
    <property type="entry name" value="ATPASE_A"/>
    <property type="match status" value="1"/>
</dbReference>
<dbReference type="CDD" id="cd00310">
    <property type="entry name" value="ATP-synt_Fo_a_6"/>
    <property type="match status" value="1"/>
</dbReference>
<evidence type="ECO:0000256" key="1">
    <source>
        <dbReference type="ARBA" id="ARBA00004141"/>
    </source>
</evidence>
<dbReference type="InterPro" id="IPR000568">
    <property type="entry name" value="ATP_synth_F0_asu"/>
</dbReference>
<feature type="transmembrane region" description="Helical" evidence="11">
    <location>
        <begin position="134"/>
        <end position="153"/>
    </location>
</feature>
<evidence type="ECO:0000256" key="8">
    <source>
        <dbReference type="ARBA" id="ARBA00023065"/>
    </source>
</evidence>
<dbReference type="PANTHER" id="PTHR11410">
    <property type="entry name" value="ATP SYNTHASE SUBUNIT A"/>
    <property type="match status" value="1"/>
</dbReference>
<evidence type="ECO:0000256" key="6">
    <source>
        <dbReference type="ARBA" id="ARBA00022781"/>
    </source>
</evidence>
<name>A0ABP6QIF1_9ACTN</name>
<feature type="transmembrane region" description="Helical" evidence="11">
    <location>
        <begin position="199"/>
        <end position="221"/>
    </location>
</feature>
<evidence type="ECO:0000313" key="13">
    <source>
        <dbReference type="EMBL" id="GAA3233145.1"/>
    </source>
</evidence>
<keyword evidence="10 11" id="KW-0066">ATP synthesis</keyword>
<accession>A0ABP6QIF1</accession>
<comment type="function">
    <text evidence="11 12">Key component of the proton channel; it plays a direct role in the translocation of protons across the membrane.</text>
</comment>
<dbReference type="EMBL" id="BAAAUV010000024">
    <property type="protein sequence ID" value="GAA3233145.1"/>
    <property type="molecule type" value="Genomic_DNA"/>
</dbReference>
<comment type="caution">
    <text evidence="13">The sequence shown here is derived from an EMBL/GenBank/DDBJ whole genome shotgun (WGS) entry which is preliminary data.</text>
</comment>
<dbReference type="InterPro" id="IPR035908">
    <property type="entry name" value="F0_ATP_A_sf"/>
</dbReference>
<evidence type="ECO:0000256" key="4">
    <source>
        <dbReference type="ARBA" id="ARBA00022547"/>
    </source>
</evidence>
<keyword evidence="9 11" id="KW-0472">Membrane</keyword>
<keyword evidence="11" id="KW-1003">Cell membrane</keyword>
<evidence type="ECO:0000256" key="11">
    <source>
        <dbReference type="HAMAP-Rule" id="MF_01393"/>
    </source>
</evidence>
<feature type="transmembrane region" description="Helical" evidence="11">
    <location>
        <begin position="48"/>
        <end position="66"/>
    </location>
</feature>
<evidence type="ECO:0000256" key="3">
    <source>
        <dbReference type="ARBA" id="ARBA00022448"/>
    </source>
</evidence>
<dbReference type="SUPFAM" id="SSF81336">
    <property type="entry name" value="F1F0 ATP synthase subunit A"/>
    <property type="match status" value="1"/>
</dbReference>
<reference evidence="14" key="1">
    <citation type="journal article" date="2019" name="Int. J. Syst. Evol. Microbiol.">
        <title>The Global Catalogue of Microorganisms (GCM) 10K type strain sequencing project: providing services to taxonomists for standard genome sequencing and annotation.</title>
        <authorList>
            <consortium name="The Broad Institute Genomics Platform"/>
            <consortium name="The Broad Institute Genome Sequencing Center for Infectious Disease"/>
            <person name="Wu L."/>
            <person name="Ma J."/>
        </authorList>
    </citation>
    <scope>NUCLEOTIDE SEQUENCE [LARGE SCALE GENOMIC DNA]</scope>
    <source>
        <strain evidence="14">JCM 9377</strain>
    </source>
</reference>
<evidence type="ECO:0000256" key="5">
    <source>
        <dbReference type="ARBA" id="ARBA00022692"/>
    </source>
</evidence>
<evidence type="ECO:0000256" key="10">
    <source>
        <dbReference type="ARBA" id="ARBA00023310"/>
    </source>
</evidence>
<evidence type="ECO:0000256" key="12">
    <source>
        <dbReference type="RuleBase" id="RU000483"/>
    </source>
</evidence>
<keyword evidence="7 11" id="KW-1133">Transmembrane helix</keyword>
<dbReference type="HAMAP" id="MF_01393">
    <property type="entry name" value="ATP_synth_a_bact"/>
    <property type="match status" value="1"/>
</dbReference>
<feature type="transmembrane region" description="Helical" evidence="11">
    <location>
        <begin position="173"/>
        <end position="190"/>
    </location>
</feature>
<keyword evidence="5 11" id="KW-0812">Transmembrane</keyword>
<keyword evidence="4 11" id="KW-0138">CF(0)</keyword>
<comment type="similarity">
    <text evidence="2 11 12">Belongs to the ATPase A chain family.</text>
</comment>
<evidence type="ECO:0000256" key="7">
    <source>
        <dbReference type="ARBA" id="ARBA00022989"/>
    </source>
</evidence>